<feature type="transmembrane region" description="Helical" evidence="1">
    <location>
        <begin position="73"/>
        <end position="95"/>
    </location>
</feature>
<evidence type="ECO:0000313" key="3">
    <source>
        <dbReference type="Proteomes" id="UP000008710"/>
    </source>
</evidence>
<feature type="transmembrane region" description="Helical" evidence="1">
    <location>
        <begin position="305"/>
        <end position="324"/>
    </location>
</feature>
<feature type="transmembrane region" description="Helical" evidence="1">
    <location>
        <begin position="253"/>
        <end position="277"/>
    </location>
</feature>
<geneLocation type="plasmid" evidence="2 3">
    <name>pRHL1</name>
</geneLocation>
<gene>
    <name evidence="2" type="ordered locus">RHA1_ro08567</name>
</gene>
<evidence type="ECO:0000313" key="2">
    <source>
        <dbReference type="EMBL" id="ABG99611.1"/>
    </source>
</evidence>
<keyword evidence="2" id="KW-0614">Plasmid</keyword>
<keyword evidence="1" id="KW-0812">Transmembrane</keyword>
<dbReference type="Proteomes" id="UP000008710">
    <property type="component" value="Plasmid pRHL1"/>
</dbReference>
<keyword evidence="1" id="KW-0472">Membrane</keyword>
<dbReference type="KEGG" id="rha:RHA1_ro08567"/>
<dbReference type="Pfam" id="PF03988">
    <property type="entry name" value="DUF347"/>
    <property type="match status" value="4"/>
</dbReference>
<dbReference type="AlphaFoldDB" id="Q0RYM5"/>
<dbReference type="InterPro" id="IPR007136">
    <property type="entry name" value="DUF347"/>
</dbReference>
<feature type="transmembrane region" description="Helical" evidence="1">
    <location>
        <begin position="48"/>
        <end position="67"/>
    </location>
</feature>
<sequence length="443" mass="47785">MLVPLSSCGRHRLSACLQQDLPTVRVVTETTRSASKTRRVMLSKVPEITVWFWIIKILCTTVGESFADWINMTLGLGLNTTALIFTVILVAVLGWQLRLTRYVPFVYWLAVVVLSVTGTLYTDILTDDLGVPLAVSTSAFAAVLAIVFGVWFAGERTLSIHSIVTTPRELFYWLAVLVTFALGTAIGDWILELTGWGPGTSVLLPAGLIVLIAIGWRLGANPVLSFWLAYILTRPLGANLGDWLASPSTDHGLGVGTALTSAIFLLAILATVVYLTLTRSDVIEEHERTHTPTVTTTPARERLMLGYYAVVAVATGALLVWAAGQPHATAASEEETGEAPVTTQLTPGEVTAHFPPAEVAKFRTIAEDTLTKVQAGDQTGATARIKDLETAWDDDQATLRPLDATAWTVLDGRIDNVLKAVRASTPDTATETQTLTALLTDLH</sequence>
<dbReference type="EMBL" id="CP000432">
    <property type="protein sequence ID" value="ABG99611.1"/>
    <property type="molecule type" value="Genomic_DNA"/>
</dbReference>
<feature type="transmembrane region" description="Helical" evidence="1">
    <location>
        <begin position="196"/>
        <end position="216"/>
    </location>
</feature>
<feature type="transmembrane region" description="Helical" evidence="1">
    <location>
        <begin position="102"/>
        <end position="121"/>
    </location>
</feature>
<feature type="transmembrane region" description="Helical" evidence="1">
    <location>
        <begin position="133"/>
        <end position="154"/>
    </location>
</feature>
<feature type="transmembrane region" description="Helical" evidence="1">
    <location>
        <begin position="170"/>
        <end position="190"/>
    </location>
</feature>
<name>Q0RYM5_RHOJR</name>
<proteinExistence type="predicted"/>
<dbReference type="HOGENOM" id="CLU_037198_0_0_11"/>
<evidence type="ECO:0000256" key="1">
    <source>
        <dbReference type="SAM" id="Phobius"/>
    </source>
</evidence>
<evidence type="ECO:0008006" key="4">
    <source>
        <dbReference type="Google" id="ProtNLM"/>
    </source>
</evidence>
<protein>
    <recommendedName>
        <fullName evidence="4">Membrane-anchored protein</fullName>
    </recommendedName>
</protein>
<organism evidence="2 3">
    <name type="scientific">Rhodococcus jostii (strain RHA1)</name>
    <dbReference type="NCBI Taxonomy" id="101510"/>
    <lineage>
        <taxon>Bacteria</taxon>
        <taxon>Bacillati</taxon>
        <taxon>Actinomycetota</taxon>
        <taxon>Actinomycetes</taxon>
        <taxon>Mycobacteriales</taxon>
        <taxon>Nocardiaceae</taxon>
        <taxon>Rhodococcus</taxon>
    </lineage>
</organism>
<accession>Q0RYM5</accession>
<feature type="transmembrane region" description="Helical" evidence="1">
    <location>
        <begin position="223"/>
        <end position="241"/>
    </location>
</feature>
<reference evidence="3" key="1">
    <citation type="journal article" date="2006" name="Proc. Natl. Acad. Sci. U.S.A.">
        <title>The complete genome of Rhodococcus sp. RHA1 provides insights into a catabolic powerhouse.</title>
        <authorList>
            <person name="McLeod M.P."/>
            <person name="Warren R.L."/>
            <person name="Hsiao W.W.L."/>
            <person name="Araki N."/>
            <person name="Myhre M."/>
            <person name="Fernandes C."/>
            <person name="Miyazawa D."/>
            <person name="Wong W."/>
            <person name="Lillquist A.L."/>
            <person name="Wang D."/>
            <person name="Dosanjh M."/>
            <person name="Hara H."/>
            <person name="Petrescu A."/>
            <person name="Morin R.D."/>
            <person name="Yang G."/>
            <person name="Stott J.M."/>
            <person name="Schein J.E."/>
            <person name="Shin H."/>
            <person name="Smailus D."/>
            <person name="Siddiqui A.S."/>
            <person name="Marra M.A."/>
            <person name="Jones S.J.M."/>
            <person name="Holt R."/>
            <person name="Brinkman F.S.L."/>
            <person name="Miyauchi K."/>
            <person name="Fukuda M."/>
            <person name="Davies J.E."/>
            <person name="Mohn W.W."/>
            <person name="Eltis L.D."/>
        </authorList>
    </citation>
    <scope>NUCLEOTIDE SEQUENCE [LARGE SCALE GENOMIC DNA]</scope>
    <source>
        <strain evidence="3">RHA1</strain>
    </source>
</reference>
<keyword evidence="1" id="KW-1133">Transmembrane helix</keyword>